<name>A0ABN4TIX1_9BURK</name>
<accession>A0ABN4TIX1</accession>
<dbReference type="InterPro" id="IPR001437">
    <property type="entry name" value="Tscrpt_elong_fac_GreA/B_C"/>
</dbReference>
<dbReference type="Proteomes" id="UP000177515">
    <property type="component" value="Chromosome 1"/>
</dbReference>
<dbReference type="EMBL" id="CP017754">
    <property type="protein sequence ID" value="AOZ06888.1"/>
    <property type="molecule type" value="Genomic_DNA"/>
</dbReference>
<dbReference type="Pfam" id="PF01272">
    <property type="entry name" value="GreA_GreB"/>
    <property type="match status" value="1"/>
</dbReference>
<evidence type="ECO:0000259" key="1">
    <source>
        <dbReference type="Pfam" id="PF01272"/>
    </source>
</evidence>
<organism evidence="2 3">
    <name type="scientific">Cupriavidus malaysiensis</name>
    <dbReference type="NCBI Taxonomy" id="367825"/>
    <lineage>
        <taxon>Bacteria</taxon>
        <taxon>Pseudomonadati</taxon>
        <taxon>Pseudomonadota</taxon>
        <taxon>Betaproteobacteria</taxon>
        <taxon>Burkholderiales</taxon>
        <taxon>Burkholderiaceae</taxon>
        <taxon>Cupriavidus</taxon>
    </lineage>
</organism>
<dbReference type="InterPro" id="IPR036953">
    <property type="entry name" value="GreA/GreB_C_sf"/>
</dbReference>
<reference evidence="2 3" key="1">
    <citation type="submission" date="2016-10" db="EMBL/GenBank/DDBJ databases">
        <title>Complete genome sequences of three Cupriavidus strains isolated from various Malaysian environments.</title>
        <authorList>
            <person name="Abdullah A.A.-A."/>
            <person name="Shafie N.A.H."/>
            <person name="Lau N.S."/>
        </authorList>
    </citation>
    <scope>NUCLEOTIDE SEQUENCE [LARGE SCALE GENOMIC DNA]</scope>
    <source>
        <strain evidence="2 3">USMAA1020</strain>
    </source>
</reference>
<keyword evidence="3" id="KW-1185">Reference proteome</keyword>
<proteinExistence type="predicted"/>
<gene>
    <name evidence="2" type="ORF">BKK80_14450</name>
</gene>
<dbReference type="Gene3D" id="3.10.50.30">
    <property type="entry name" value="Transcription elongation factor, GreA/GreB, C-terminal domain"/>
    <property type="match status" value="1"/>
</dbReference>
<feature type="domain" description="Transcription elongation factor GreA/GreB C-terminal" evidence="1">
    <location>
        <begin position="55"/>
        <end position="109"/>
    </location>
</feature>
<dbReference type="RefSeq" id="WP_071070053.1">
    <property type="nucleotide sequence ID" value="NZ_CP017754.1"/>
</dbReference>
<dbReference type="SUPFAM" id="SSF54534">
    <property type="entry name" value="FKBP-like"/>
    <property type="match status" value="1"/>
</dbReference>
<evidence type="ECO:0000313" key="2">
    <source>
        <dbReference type="EMBL" id="AOZ06888.1"/>
    </source>
</evidence>
<protein>
    <recommendedName>
        <fullName evidence="1">Transcription elongation factor GreA/GreB C-terminal domain-containing protein</fullName>
    </recommendedName>
</protein>
<evidence type="ECO:0000313" key="3">
    <source>
        <dbReference type="Proteomes" id="UP000177515"/>
    </source>
</evidence>
<sequence>MRNTVFLTAAEAARLRELAVSTRTAPELRRSLHAVLDRAEIRPGQALPAAVVRLHAPFLCIEVRHREHFHWRIVYPEQADFGRGWLSVLSPAGVALLGTPVGCPVRLPVEGDGQALELLVEEVLPG</sequence>